<gene>
    <name evidence="4" type="ORF">LV75_006665</name>
</gene>
<evidence type="ECO:0000259" key="3">
    <source>
        <dbReference type="PROSITE" id="PS50043"/>
    </source>
</evidence>
<keyword evidence="5" id="KW-1185">Reference proteome</keyword>
<reference evidence="4 5" key="1">
    <citation type="submission" date="2022-06" db="EMBL/GenBank/DDBJ databases">
        <title>Genomic Encyclopedia of Archaeal and Bacterial Type Strains, Phase II (KMG-II): from individual species to whole genera.</title>
        <authorList>
            <person name="Goeker M."/>
        </authorList>
    </citation>
    <scope>NUCLEOTIDE SEQUENCE [LARGE SCALE GENOMIC DNA]</scope>
    <source>
        <strain evidence="4 5">DSM 44255</strain>
    </source>
</reference>
<evidence type="ECO:0000313" key="5">
    <source>
        <dbReference type="Proteomes" id="UP001205185"/>
    </source>
</evidence>
<accession>A0ABT1INT3</accession>
<dbReference type="CDD" id="cd06170">
    <property type="entry name" value="LuxR_C_like"/>
    <property type="match status" value="1"/>
</dbReference>
<dbReference type="PRINTS" id="PR00038">
    <property type="entry name" value="HTHLUXR"/>
</dbReference>
<dbReference type="Proteomes" id="UP001205185">
    <property type="component" value="Unassembled WGS sequence"/>
</dbReference>
<dbReference type="InterPro" id="IPR016032">
    <property type="entry name" value="Sig_transdc_resp-reg_C-effctor"/>
</dbReference>
<dbReference type="Pfam" id="PF00196">
    <property type="entry name" value="GerE"/>
    <property type="match status" value="1"/>
</dbReference>
<evidence type="ECO:0000313" key="4">
    <source>
        <dbReference type="EMBL" id="MCP2274131.1"/>
    </source>
</evidence>
<dbReference type="PROSITE" id="PS50043">
    <property type="entry name" value="HTH_LUXR_2"/>
    <property type="match status" value="1"/>
</dbReference>
<dbReference type="SUPFAM" id="SSF46894">
    <property type="entry name" value="C-terminal effector domain of the bipartite response regulators"/>
    <property type="match status" value="1"/>
</dbReference>
<comment type="caution">
    <text evidence="4">The sequence shown here is derived from an EMBL/GenBank/DDBJ whole genome shotgun (WGS) entry which is preliminary data.</text>
</comment>
<dbReference type="PANTHER" id="PTHR16305:SF35">
    <property type="entry name" value="TRANSCRIPTIONAL ACTIVATOR DOMAIN"/>
    <property type="match status" value="1"/>
</dbReference>
<dbReference type="InterPro" id="IPR041664">
    <property type="entry name" value="AAA_16"/>
</dbReference>
<dbReference type="Gene3D" id="1.10.10.10">
    <property type="entry name" value="Winged helix-like DNA-binding domain superfamily/Winged helix DNA-binding domain"/>
    <property type="match status" value="1"/>
</dbReference>
<dbReference type="InterPro" id="IPR000792">
    <property type="entry name" value="Tscrpt_reg_LuxR_C"/>
</dbReference>
<dbReference type="PANTHER" id="PTHR16305">
    <property type="entry name" value="TESTICULAR SOLUBLE ADENYLYL CYCLASE"/>
    <property type="match status" value="1"/>
</dbReference>
<evidence type="ECO:0000256" key="1">
    <source>
        <dbReference type="ARBA" id="ARBA00022741"/>
    </source>
</evidence>
<feature type="domain" description="HTH luxR-type" evidence="3">
    <location>
        <begin position="915"/>
        <end position="980"/>
    </location>
</feature>
<dbReference type="SUPFAM" id="SSF52540">
    <property type="entry name" value="P-loop containing nucleoside triphosphate hydrolases"/>
    <property type="match status" value="1"/>
</dbReference>
<name>A0ABT1INT3_9PSEU</name>
<organism evidence="4 5">
    <name type="scientific">Actinokineospora diospyrosa</name>
    <dbReference type="NCBI Taxonomy" id="103728"/>
    <lineage>
        <taxon>Bacteria</taxon>
        <taxon>Bacillati</taxon>
        <taxon>Actinomycetota</taxon>
        <taxon>Actinomycetes</taxon>
        <taxon>Pseudonocardiales</taxon>
        <taxon>Pseudonocardiaceae</taxon>
        <taxon>Actinokineospora</taxon>
    </lineage>
</organism>
<keyword evidence="1" id="KW-0547">Nucleotide-binding</keyword>
<dbReference type="SMART" id="SM00421">
    <property type="entry name" value="HTH_LUXR"/>
    <property type="match status" value="1"/>
</dbReference>
<proteinExistence type="predicted"/>
<dbReference type="InterPro" id="IPR036388">
    <property type="entry name" value="WH-like_DNA-bd_sf"/>
</dbReference>
<evidence type="ECO:0000256" key="2">
    <source>
        <dbReference type="ARBA" id="ARBA00022840"/>
    </source>
</evidence>
<sequence length="982" mass="103780">MARPQIGPPLLSRLVVNRSSQVVGRDDELKAIENALADARGGRGGAVFLVGESGIGKTRLAAAAADIGYSTGMRLLRGRGSVLGPAVPYRSLTEALLSLVRAGGPIDLDALGPYRPILAGLVPDLGPAPGNQEAGSLVILAEAVLRLTALAGEDRGCLVILDDLQDADLETLAVVDYLTDNLAGQRTVLVGTIRADQGQALSFARAAGVRGACTVLELGRLGRADMRRLAAARLGVEPAQVPEPVADLLWAGGGGNPFRTEEMLDGMVDNGLLTRAADGWRVTESGRPNPPATLLRSVGARLDAVEPTAREVLLTCAVLGKRFPLTVVQEATGLTYRDLLSHLHGDNAAHLVAPDEQTPDWYAFQHALIVDALLTLIPPTERAALCGKVADAVEAMYPGLPGEWCQLTAALRLDSGQPLAAGRLWAMAGNRALGQGAAQSAVALLARACDLLAPDTGERAAALEAQLHALAEAGEVDRALAMVYLLDEVTGLAPDRRARLHTRLAWVAVHAGRAEVGLQSVAAARALLGPGASAADTAAIDVVAAHLEIDVPGPNQLAKAEEMARRAAVVAEGADLPAVACQAWQLLGALTRQRDPAEATALLERSRVIAVENNLPIWEVHALVRLGHDDALRDGGIDRLEMARDSASRIGAVTARYQAEVNIAMQLILRGDFAEADRLTAQVLTATTRLRLVETTQYMLLHRTVLAGHRGRRADMAAALEELRHWGGEHAQHAPRIHGLAGAFCALMEENQDLAHAECAAAVAAEDQNPTTFHLSGRYGLNLLLRSLADDISPAEFAAMTSSPASRLRWDRMFSDFAAAVLASRAGRAEDACAAVARAVASGAPYAMARHLGLRLVAPLALAGQWGSPIEWLRAAEEHFHRTGVPAVAGACRTLLRKGGATVSQRREGTEEIPAALRSAGVTVREYEVLRLLVDRLCNREIADALHLSPRTVEKHVSSLIAKTGEPNRIALSKYASATVQS</sequence>
<dbReference type="Gene3D" id="3.40.50.300">
    <property type="entry name" value="P-loop containing nucleotide triphosphate hydrolases"/>
    <property type="match status" value="1"/>
</dbReference>
<keyword evidence="2" id="KW-0067">ATP-binding</keyword>
<dbReference type="EMBL" id="JAMTCO010000021">
    <property type="protein sequence ID" value="MCP2274131.1"/>
    <property type="molecule type" value="Genomic_DNA"/>
</dbReference>
<dbReference type="Pfam" id="PF13191">
    <property type="entry name" value="AAA_16"/>
    <property type="match status" value="1"/>
</dbReference>
<protein>
    <submittedName>
        <fullName evidence="4">Regulatory protein, luxR family</fullName>
    </submittedName>
</protein>
<dbReference type="InterPro" id="IPR027417">
    <property type="entry name" value="P-loop_NTPase"/>
</dbReference>